<dbReference type="Pfam" id="PF00126">
    <property type="entry name" value="HTH_1"/>
    <property type="match status" value="1"/>
</dbReference>
<dbReference type="FunFam" id="1.10.10.10:FF:000001">
    <property type="entry name" value="LysR family transcriptional regulator"/>
    <property type="match status" value="1"/>
</dbReference>
<dbReference type="InterPro" id="IPR005119">
    <property type="entry name" value="LysR_subst-bd"/>
</dbReference>
<dbReference type="PANTHER" id="PTHR30537">
    <property type="entry name" value="HTH-TYPE TRANSCRIPTIONAL REGULATOR"/>
    <property type="match status" value="1"/>
</dbReference>
<dbReference type="InterPro" id="IPR036390">
    <property type="entry name" value="WH_DNA-bd_sf"/>
</dbReference>
<sequence length="295" mass="31413">MAKEPNRAAEMAVFVRVVEAGDFSGAARALSLSPSAVSKLISRLEARLGTRLLRRSTRRLALTSEGEAFHARAAGILAEIDAAEREAGGARLPAGRVRIASSASYVTHVLAPLLPRFLADYPDIDLDIVQSDAISDLVADRADLAIRAGPLESSGLIARSLGETSLIVVASPDWIERHGVPETPADLARNDRLGFSYPRAAGAWLSPTGGADSRVRVNDGEGIRHLALAGVAPARLAAFTIRDDLASGRLVRLPPLDTPPPREAFHAIYVGRSDTLPRRVQVLLDALTIHGVVRD</sequence>
<dbReference type="GO" id="GO:0003700">
    <property type="term" value="F:DNA-binding transcription factor activity"/>
    <property type="evidence" value="ECO:0007669"/>
    <property type="project" value="InterPro"/>
</dbReference>
<evidence type="ECO:0000256" key="1">
    <source>
        <dbReference type="ARBA" id="ARBA00009437"/>
    </source>
</evidence>
<dbReference type="SUPFAM" id="SSF53850">
    <property type="entry name" value="Periplasmic binding protein-like II"/>
    <property type="match status" value="1"/>
</dbReference>
<evidence type="ECO:0000313" key="6">
    <source>
        <dbReference type="EMBL" id="MBB5699197.1"/>
    </source>
</evidence>
<dbReference type="InterPro" id="IPR000847">
    <property type="entry name" value="LysR_HTH_N"/>
</dbReference>
<name>A0A7W9ARD5_9SPHN</name>
<evidence type="ECO:0000256" key="3">
    <source>
        <dbReference type="ARBA" id="ARBA00023125"/>
    </source>
</evidence>
<keyword evidence="7" id="KW-1185">Reference proteome</keyword>
<dbReference type="SUPFAM" id="SSF46785">
    <property type="entry name" value="Winged helix' DNA-binding domain"/>
    <property type="match status" value="1"/>
</dbReference>
<dbReference type="Proteomes" id="UP000557739">
    <property type="component" value="Unassembled WGS sequence"/>
</dbReference>
<gene>
    <name evidence="6" type="ORF">FHR19_002552</name>
</gene>
<dbReference type="Gene3D" id="3.40.190.290">
    <property type="match status" value="1"/>
</dbReference>
<evidence type="ECO:0000259" key="5">
    <source>
        <dbReference type="PROSITE" id="PS50931"/>
    </source>
</evidence>
<dbReference type="EMBL" id="JACIJJ010000003">
    <property type="protein sequence ID" value="MBB5699197.1"/>
    <property type="molecule type" value="Genomic_DNA"/>
</dbReference>
<reference evidence="6 7" key="1">
    <citation type="submission" date="2020-08" db="EMBL/GenBank/DDBJ databases">
        <title>Genomic Encyclopedia of Type Strains, Phase IV (KMG-IV): sequencing the most valuable type-strain genomes for metagenomic binning, comparative biology and taxonomic classification.</title>
        <authorList>
            <person name="Goeker M."/>
        </authorList>
    </citation>
    <scope>NUCLEOTIDE SEQUENCE [LARGE SCALE GENOMIC DNA]</scope>
    <source>
        <strain evidence="6 7">DSM 27244</strain>
    </source>
</reference>
<dbReference type="PANTHER" id="PTHR30537:SF71">
    <property type="entry name" value="TRANSCRIPTIONAL REGULATORY PROTEIN"/>
    <property type="match status" value="1"/>
</dbReference>
<keyword evidence="3 6" id="KW-0238">DNA-binding</keyword>
<dbReference type="GO" id="GO:0006351">
    <property type="term" value="P:DNA-templated transcription"/>
    <property type="evidence" value="ECO:0007669"/>
    <property type="project" value="TreeGrafter"/>
</dbReference>
<dbReference type="InterPro" id="IPR036388">
    <property type="entry name" value="WH-like_DNA-bd_sf"/>
</dbReference>
<evidence type="ECO:0000256" key="4">
    <source>
        <dbReference type="ARBA" id="ARBA00023163"/>
    </source>
</evidence>
<accession>A0A7W9ARD5</accession>
<dbReference type="Pfam" id="PF03466">
    <property type="entry name" value="LysR_substrate"/>
    <property type="match status" value="1"/>
</dbReference>
<keyword evidence="2" id="KW-0805">Transcription regulation</keyword>
<dbReference type="InterPro" id="IPR058163">
    <property type="entry name" value="LysR-type_TF_proteobact-type"/>
</dbReference>
<comment type="similarity">
    <text evidence="1">Belongs to the LysR transcriptional regulatory family.</text>
</comment>
<evidence type="ECO:0000313" key="7">
    <source>
        <dbReference type="Proteomes" id="UP000557739"/>
    </source>
</evidence>
<keyword evidence="4" id="KW-0804">Transcription</keyword>
<dbReference type="GO" id="GO:0043565">
    <property type="term" value="F:sequence-specific DNA binding"/>
    <property type="evidence" value="ECO:0007669"/>
    <property type="project" value="TreeGrafter"/>
</dbReference>
<comment type="caution">
    <text evidence="6">The sequence shown here is derived from an EMBL/GenBank/DDBJ whole genome shotgun (WGS) entry which is preliminary data.</text>
</comment>
<evidence type="ECO:0000256" key="2">
    <source>
        <dbReference type="ARBA" id="ARBA00023015"/>
    </source>
</evidence>
<organism evidence="6 7">
    <name type="scientific">Sphingomonas yantingensis</name>
    <dbReference type="NCBI Taxonomy" id="1241761"/>
    <lineage>
        <taxon>Bacteria</taxon>
        <taxon>Pseudomonadati</taxon>
        <taxon>Pseudomonadota</taxon>
        <taxon>Alphaproteobacteria</taxon>
        <taxon>Sphingomonadales</taxon>
        <taxon>Sphingomonadaceae</taxon>
        <taxon>Sphingomonas</taxon>
    </lineage>
</organism>
<dbReference type="AlphaFoldDB" id="A0A7W9ARD5"/>
<proteinExistence type="inferred from homology"/>
<protein>
    <submittedName>
        <fullName evidence="6">DNA-binding transcriptional LysR family regulator</fullName>
    </submittedName>
</protein>
<dbReference type="PROSITE" id="PS50931">
    <property type="entry name" value="HTH_LYSR"/>
    <property type="match status" value="1"/>
</dbReference>
<dbReference type="Gene3D" id="1.10.10.10">
    <property type="entry name" value="Winged helix-like DNA-binding domain superfamily/Winged helix DNA-binding domain"/>
    <property type="match status" value="1"/>
</dbReference>
<feature type="domain" description="HTH lysR-type" evidence="5">
    <location>
        <begin position="11"/>
        <end position="63"/>
    </location>
</feature>
<dbReference type="RefSeq" id="WP_184028895.1">
    <property type="nucleotide sequence ID" value="NZ_JACIJJ010000003.1"/>
</dbReference>